<proteinExistence type="predicted"/>
<evidence type="ECO:0000259" key="1">
    <source>
        <dbReference type="Pfam" id="PF01208"/>
    </source>
</evidence>
<dbReference type="InterPro" id="IPR052024">
    <property type="entry name" value="Methanogen_methyltrans"/>
</dbReference>
<reference evidence="2 3" key="1">
    <citation type="submission" date="2018-02" db="EMBL/GenBank/DDBJ databases">
        <title>Complete genome sequencing of Faecalibacterium prausnitzii strains isolated from the human gut.</title>
        <authorList>
            <person name="Fitzgerald B.C."/>
            <person name="Shkoporov A.N."/>
            <person name="Ross P.R."/>
            <person name="Hill C."/>
        </authorList>
    </citation>
    <scope>NUCLEOTIDE SEQUENCE [LARGE SCALE GENOMIC DNA]</scope>
    <source>
        <strain evidence="2 3">APC942/31-1</strain>
    </source>
</reference>
<evidence type="ECO:0000313" key="2">
    <source>
        <dbReference type="EMBL" id="RCH42510.1"/>
    </source>
</evidence>
<dbReference type="SUPFAM" id="SSF51726">
    <property type="entry name" value="UROD/MetE-like"/>
    <property type="match status" value="1"/>
</dbReference>
<sequence length="343" mass="39643">MLKASEILLETIKKDGRPERLLRQYEGATFYPPNPANNYVRGNRHRGMEPMKDLFGTEILWPQEQLAAMPHVTEDNKVIDDITEWKEQLVIPDIVGQCSDPALWEPFKQKAQEIKDSGSLFMAFMPTGVFERLHFLMGFEDMLVNFLLEPEDMMDLCNAIGEYRFQLTKLIVDNLHPDIILSHDDWGSKQSLFISPDTWREFIKPQYERSYKYMKDHGVIIMHHADSFMEPIIEDMVDLGIDIWQGTLPQNDIPKLQKQLNGRMTLMGGIDASIVDRVDSTEEEIRKEVRRACEEYAPHGHFIPCITYGGPGCLFPHVDSIIDDEIEKYNKEHSCNSLKAPIE</sequence>
<feature type="domain" description="Uroporphyrinogen decarboxylase (URO-D)" evidence="1">
    <location>
        <begin position="135"/>
        <end position="302"/>
    </location>
</feature>
<protein>
    <submittedName>
        <fullName evidence="2">Uroporphyrinogen decarboxylase (URO-D)</fullName>
    </submittedName>
</protein>
<dbReference type="Gene3D" id="3.20.20.210">
    <property type="match status" value="1"/>
</dbReference>
<organism evidence="2 3">
    <name type="scientific">Blautia obeum</name>
    <dbReference type="NCBI Taxonomy" id="40520"/>
    <lineage>
        <taxon>Bacteria</taxon>
        <taxon>Bacillati</taxon>
        <taxon>Bacillota</taxon>
        <taxon>Clostridia</taxon>
        <taxon>Lachnospirales</taxon>
        <taxon>Lachnospiraceae</taxon>
        <taxon>Blautia</taxon>
    </lineage>
</organism>
<dbReference type="EMBL" id="PSQG01000021">
    <property type="protein sequence ID" value="RCH42510.1"/>
    <property type="molecule type" value="Genomic_DNA"/>
</dbReference>
<dbReference type="GO" id="GO:0004853">
    <property type="term" value="F:uroporphyrinogen decarboxylase activity"/>
    <property type="evidence" value="ECO:0007669"/>
    <property type="project" value="InterPro"/>
</dbReference>
<dbReference type="InterPro" id="IPR000257">
    <property type="entry name" value="Uroporphyrinogen_deCOase"/>
</dbReference>
<dbReference type="Proteomes" id="UP000253208">
    <property type="component" value="Unassembled WGS sequence"/>
</dbReference>
<dbReference type="GO" id="GO:0006779">
    <property type="term" value="P:porphyrin-containing compound biosynthetic process"/>
    <property type="evidence" value="ECO:0007669"/>
    <property type="project" value="InterPro"/>
</dbReference>
<dbReference type="PANTHER" id="PTHR47099:SF1">
    <property type="entry name" value="METHYLCOBAMIDE:COM METHYLTRANSFERASE MTBA"/>
    <property type="match status" value="1"/>
</dbReference>
<name>A0A367FVM0_9FIRM</name>
<accession>A0A367FVM0</accession>
<evidence type="ECO:0000313" key="3">
    <source>
        <dbReference type="Proteomes" id="UP000253208"/>
    </source>
</evidence>
<dbReference type="Pfam" id="PF01208">
    <property type="entry name" value="URO-D"/>
    <property type="match status" value="1"/>
</dbReference>
<dbReference type="RefSeq" id="WP_110102183.1">
    <property type="nucleotide sequence ID" value="NZ_PSQG01000021.1"/>
</dbReference>
<dbReference type="PANTHER" id="PTHR47099">
    <property type="entry name" value="METHYLCOBAMIDE:COM METHYLTRANSFERASE MTBA"/>
    <property type="match status" value="1"/>
</dbReference>
<gene>
    <name evidence="2" type="ORF">C4886_13790</name>
</gene>
<comment type="caution">
    <text evidence="2">The sequence shown here is derived from an EMBL/GenBank/DDBJ whole genome shotgun (WGS) entry which is preliminary data.</text>
</comment>
<dbReference type="InterPro" id="IPR038071">
    <property type="entry name" value="UROD/MetE-like_sf"/>
</dbReference>
<dbReference type="AlphaFoldDB" id="A0A367FVM0"/>